<comment type="caution">
    <text evidence="8">The sequence shown here is derived from an EMBL/GenBank/DDBJ whole genome shotgun (WGS) entry which is preliminary data.</text>
</comment>
<feature type="transmembrane region" description="Helical" evidence="6">
    <location>
        <begin position="41"/>
        <end position="61"/>
    </location>
</feature>
<evidence type="ECO:0000313" key="9">
    <source>
        <dbReference type="Proteomes" id="UP000324326"/>
    </source>
</evidence>
<dbReference type="GO" id="GO:0005886">
    <property type="term" value="C:plasma membrane"/>
    <property type="evidence" value="ECO:0007669"/>
    <property type="project" value="UniProtKB-SubCell"/>
</dbReference>
<reference evidence="8 9" key="1">
    <citation type="submission" date="2018-08" db="EMBL/GenBank/DDBJ databases">
        <title>Bacillus phenotypic plasticity.</title>
        <authorList>
            <person name="Hurtado E."/>
        </authorList>
    </citation>
    <scope>NUCLEOTIDE SEQUENCE [LARGE SCALE GENOMIC DNA]</scope>
    <source>
        <strain evidence="8 9">427</strain>
    </source>
</reference>
<sequence>MTGADDIPWALIAPFIVLYLILAVSALVSCMMQEETNGPKWIWVLIIAGISFIGPVSYFVIGKKTDERRRM</sequence>
<evidence type="ECO:0000259" key="7">
    <source>
        <dbReference type="Pfam" id="PF13396"/>
    </source>
</evidence>
<feature type="domain" description="Cardiolipin synthase N-terminal" evidence="7">
    <location>
        <begin position="21"/>
        <end position="62"/>
    </location>
</feature>
<dbReference type="RefSeq" id="WP_148957034.1">
    <property type="nucleotide sequence ID" value="NZ_QSND01000002.1"/>
</dbReference>
<evidence type="ECO:0000256" key="2">
    <source>
        <dbReference type="ARBA" id="ARBA00022475"/>
    </source>
</evidence>
<dbReference type="STRING" id="1925020.BTA30_04195"/>
<evidence type="ECO:0000256" key="6">
    <source>
        <dbReference type="SAM" id="Phobius"/>
    </source>
</evidence>
<dbReference type="InterPro" id="IPR027379">
    <property type="entry name" value="CLS_N"/>
</dbReference>
<dbReference type="Pfam" id="PF13396">
    <property type="entry name" value="PLDc_N"/>
    <property type="match status" value="1"/>
</dbReference>
<keyword evidence="5 6" id="KW-0472">Membrane</keyword>
<dbReference type="EMBL" id="QSND01000002">
    <property type="protein sequence ID" value="KAA6451172.1"/>
    <property type="molecule type" value="Genomic_DNA"/>
</dbReference>
<accession>A0A5M8RZB5</accession>
<dbReference type="Proteomes" id="UP000324326">
    <property type="component" value="Unassembled WGS sequence"/>
</dbReference>
<evidence type="ECO:0000256" key="3">
    <source>
        <dbReference type="ARBA" id="ARBA00022692"/>
    </source>
</evidence>
<evidence type="ECO:0000256" key="5">
    <source>
        <dbReference type="ARBA" id="ARBA00023136"/>
    </source>
</evidence>
<feature type="transmembrane region" description="Helical" evidence="6">
    <location>
        <begin position="7"/>
        <end position="29"/>
    </location>
</feature>
<evidence type="ECO:0000256" key="1">
    <source>
        <dbReference type="ARBA" id="ARBA00004651"/>
    </source>
</evidence>
<proteinExistence type="predicted"/>
<evidence type="ECO:0000256" key="4">
    <source>
        <dbReference type="ARBA" id="ARBA00022989"/>
    </source>
</evidence>
<protein>
    <submittedName>
        <fullName evidence="8">PLDc_N domain-containing protein</fullName>
    </submittedName>
</protein>
<gene>
    <name evidence="8" type="ORF">DX927_10190</name>
</gene>
<keyword evidence="4 6" id="KW-1133">Transmembrane helix</keyword>
<comment type="subcellular location">
    <subcellularLocation>
        <location evidence="1">Cell membrane</location>
        <topology evidence="1">Multi-pass membrane protein</topology>
    </subcellularLocation>
</comment>
<keyword evidence="2" id="KW-1003">Cell membrane</keyword>
<evidence type="ECO:0000313" key="8">
    <source>
        <dbReference type="EMBL" id="KAA6451172.1"/>
    </source>
</evidence>
<dbReference type="AlphaFoldDB" id="A0A5M8RZB5"/>
<keyword evidence="3 6" id="KW-0812">Transmembrane</keyword>
<name>A0A5M8RZB5_9BACI</name>
<organism evidence="8 9">
    <name type="scientific">Bacillus swezeyi</name>
    <dbReference type="NCBI Taxonomy" id="1925020"/>
    <lineage>
        <taxon>Bacteria</taxon>
        <taxon>Bacillati</taxon>
        <taxon>Bacillota</taxon>
        <taxon>Bacilli</taxon>
        <taxon>Bacillales</taxon>
        <taxon>Bacillaceae</taxon>
        <taxon>Bacillus</taxon>
    </lineage>
</organism>